<evidence type="ECO:0000313" key="3">
    <source>
        <dbReference type="Proteomes" id="UP000467105"/>
    </source>
</evidence>
<proteinExistence type="predicted"/>
<dbReference type="AlphaFoldDB" id="A0A7I7YVV6"/>
<feature type="region of interest" description="Disordered" evidence="1">
    <location>
        <begin position="40"/>
        <end position="74"/>
    </location>
</feature>
<protein>
    <submittedName>
        <fullName evidence="2">Uncharacterized protein</fullName>
    </submittedName>
</protein>
<accession>A0A7I7YVV6</accession>
<evidence type="ECO:0000313" key="2">
    <source>
        <dbReference type="EMBL" id="BBZ46025.1"/>
    </source>
</evidence>
<name>A0A7I7YVV6_9MYCO</name>
<evidence type="ECO:0000256" key="1">
    <source>
        <dbReference type="SAM" id="MobiDB-lite"/>
    </source>
</evidence>
<keyword evidence="3" id="KW-1185">Reference proteome</keyword>
<feature type="compositionally biased region" description="Low complexity" evidence="1">
    <location>
        <begin position="59"/>
        <end position="74"/>
    </location>
</feature>
<sequence>MAMNFCVGPVSRAVTIAKSLPGSHCPSVIIASPQCWKPPPKSYPPEKARPAPRSTMTLTSASRSARPTAASISSGMGGTMVLSCSGRFSVIVATGPRVV</sequence>
<dbReference type="EMBL" id="AP022614">
    <property type="protein sequence ID" value="BBZ46025.1"/>
    <property type="molecule type" value="Genomic_DNA"/>
</dbReference>
<dbReference type="Proteomes" id="UP000467105">
    <property type="component" value="Chromosome"/>
</dbReference>
<gene>
    <name evidence="2" type="ORF">MPRM_33060</name>
</gene>
<reference evidence="2 3" key="1">
    <citation type="journal article" date="2019" name="Emerg. Microbes Infect.">
        <title>Comprehensive subspecies identification of 175 nontuberculous mycobacteria species based on 7547 genomic profiles.</title>
        <authorList>
            <person name="Matsumoto Y."/>
            <person name="Kinjo T."/>
            <person name="Motooka D."/>
            <person name="Nabeya D."/>
            <person name="Jung N."/>
            <person name="Uechi K."/>
            <person name="Horii T."/>
            <person name="Iida T."/>
            <person name="Fujita J."/>
            <person name="Nakamura S."/>
        </authorList>
    </citation>
    <scope>NUCLEOTIDE SEQUENCE [LARGE SCALE GENOMIC DNA]</scope>
    <source>
        <strain evidence="2 3">JCM 14742</strain>
    </source>
</reference>
<organism evidence="2 3">
    <name type="scientific">Mycobacterium parmense</name>
    <dbReference type="NCBI Taxonomy" id="185642"/>
    <lineage>
        <taxon>Bacteria</taxon>
        <taxon>Bacillati</taxon>
        <taxon>Actinomycetota</taxon>
        <taxon>Actinomycetes</taxon>
        <taxon>Mycobacteriales</taxon>
        <taxon>Mycobacteriaceae</taxon>
        <taxon>Mycobacterium</taxon>
        <taxon>Mycobacterium simiae complex</taxon>
    </lineage>
</organism>